<accession>A0A9P6HYA9</accession>
<proteinExistence type="predicted"/>
<gene>
    <name evidence="2" type="ORF">CkaCkLH20_10159</name>
</gene>
<dbReference type="RefSeq" id="XP_038741793.1">
    <property type="nucleotide sequence ID" value="XM_038892873.1"/>
</dbReference>
<dbReference type="AlphaFoldDB" id="A0A9P6HYA9"/>
<feature type="compositionally biased region" description="Basic and acidic residues" evidence="1">
    <location>
        <begin position="38"/>
        <end position="50"/>
    </location>
</feature>
<sequence>MRNPFRVKKQRQTWAGRPRALTLDDPVFQGWDEEELEFKPKYQKSDEDLQKTSAKTDGGDGAPISNEPSASHYNHDNTLGYAPIAGAFSGGEAAGSSSASAPDHGSADTACATQNTGDGGDGSTCH</sequence>
<dbReference type="Proteomes" id="UP000781932">
    <property type="component" value="Unassembled WGS sequence"/>
</dbReference>
<protein>
    <submittedName>
        <fullName evidence="2">Uncharacterized protein</fullName>
    </submittedName>
</protein>
<feature type="region of interest" description="Disordered" evidence="1">
    <location>
        <begin position="1"/>
        <end position="26"/>
    </location>
</feature>
<feature type="region of interest" description="Disordered" evidence="1">
    <location>
        <begin position="38"/>
        <end position="126"/>
    </location>
</feature>
<name>A0A9P6HYA9_9PEZI</name>
<reference evidence="2" key="2">
    <citation type="submission" date="2020-11" db="EMBL/GenBank/DDBJ databases">
        <title>Whole genome sequencing of Colletotrichum sp.</title>
        <authorList>
            <person name="Li H."/>
        </authorList>
    </citation>
    <scope>NUCLEOTIDE SEQUENCE</scope>
    <source>
        <strain evidence="2">CkLH20</strain>
    </source>
</reference>
<dbReference type="OrthoDB" id="4843367at2759"/>
<evidence type="ECO:0000313" key="3">
    <source>
        <dbReference type="Proteomes" id="UP000781932"/>
    </source>
</evidence>
<comment type="caution">
    <text evidence="2">The sequence shown here is derived from an EMBL/GenBank/DDBJ whole genome shotgun (WGS) entry which is preliminary data.</text>
</comment>
<dbReference type="EMBL" id="JAATWM020000038">
    <property type="protein sequence ID" value="KAF9872332.1"/>
    <property type="molecule type" value="Genomic_DNA"/>
</dbReference>
<feature type="compositionally biased region" description="Basic residues" evidence="1">
    <location>
        <begin position="1"/>
        <end position="11"/>
    </location>
</feature>
<feature type="compositionally biased region" description="Gly residues" evidence="1">
    <location>
        <begin position="117"/>
        <end position="126"/>
    </location>
</feature>
<reference evidence="2" key="1">
    <citation type="submission" date="2020-03" db="EMBL/GenBank/DDBJ databases">
        <authorList>
            <person name="He L."/>
        </authorList>
    </citation>
    <scope>NUCLEOTIDE SEQUENCE</scope>
    <source>
        <strain evidence="2">CkLH20</strain>
    </source>
</reference>
<feature type="compositionally biased region" description="Low complexity" evidence="1">
    <location>
        <begin position="94"/>
        <end position="104"/>
    </location>
</feature>
<evidence type="ECO:0000256" key="1">
    <source>
        <dbReference type="SAM" id="MobiDB-lite"/>
    </source>
</evidence>
<keyword evidence="3" id="KW-1185">Reference proteome</keyword>
<evidence type="ECO:0000313" key="2">
    <source>
        <dbReference type="EMBL" id="KAF9872332.1"/>
    </source>
</evidence>
<dbReference type="GeneID" id="62165947"/>
<organism evidence="2 3">
    <name type="scientific">Colletotrichum karsti</name>
    <dbReference type="NCBI Taxonomy" id="1095194"/>
    <lineage>
        <taxon>Eukaryota</taxon>
        <taxon>Fungi</taxon>
        <taxon>Dikarya</taxon>
        <taxon>Ascomycota</taxon>
        <taxon>Pezizomycotina</taxon>
        <taxon>Sordariomycetes</taxon>
        <taxon>Hypocreomycetidae</taxon>
        <taxon>Glomerellales</taxon>
        <taxon>Glomerellaceae</taxon>
        <taxon>Colletotrichum</taxon>
        <taxon>Colletotrichum boninense species complex</taxon>
    </lineage>
</organism>